<dbReference type="Proteomes" id="UP000786693">
    <property type="component" value="Unassembled WGS sequence"/>
</dbReference>
<dbReference type="RefSeq" id="WP_255576493.1">
    <property type="nucleotide sequence ID" value="NZ_BPFH01000007.1"/>
</dbReference>
<evidence type="ECO:0000256" key="1">
    <source>
        <dbReference type="ARBA" id="ARBA00022763"/>
    </source>
</evidence>
<sequence>MQTRTPRPACDPWDVAPPEYGPDTPLVLAAEGHHGPIIHAMTEAAAAMGATRGARVVDVRSLCPDLLALPADLAGDAAALGRMALWSRRWCPWSATDGADGLVLDTTGAAHLWGGEAAMLADMRDRLGDLGQEARLAIAPTHGAAWALARYGDPQEISHPDALRARLAALPVAALRLDAATLLTLRRLGLKRIGDLMLLPRATLDRRFGRDGKALMTPLRRLDQALGHLPEPVVSPAPPRRYRAVQRLAEPILDPQPSLPGLLRVLCNDLARDGQGLRALRLDLYHVDGQASVFEAVTARATRDPAHLFRLLERRFEGLDAGFGFDTLAVEATCVEPQTAAQTRLDGDDDADLATATLIDRLTSRMGPRAVQRSTPRPSHLPERAEIWRPTGDTPRANRLAPGGLGGGGLIAPPRERPIRLLQAPEPIEVLYAVPEGPPVRFKWRRRPYLIRRHQGPERLSPEWWHATSTARLRDYYKVEVSDGARYWLFREGIAGDGRGGDPDWFLHGLFA</sequence>
<reference evidence="4 5" key="1">
    <citation type="submission" date="2021-05" db="EMBL/GenBank/DDBJ databases">
        <title>Bacteria Genome sequencing.</title>
        <authorList>
            <person name="Takabe Y."/>
            <person name="Nakajima Y."/>
            <person name="Suzuki S."/>
            <person name="Shiozaki T."/>
        </authorList>
    </citation>
    <scope>NUCLEOTIDE SEQUENCE [LARGE SCALE GENOMIC DNA]</scope>
    <source>
        <strain evidence="4 5">AI_62</strain>
    </source>
</reference>
<evidence type="ECO:0000259" key="3">
    <source>
        <dbReference type="Pfam" id="PF00817"/>
    </source>
</evidence>
<evidence type="ECO:0000256" key="2">
    <source>
        <dbReference type="SAM" id="MobiDB-lite"/>
    </source>
</evidence>
<dbReference type="PANTHER" id="PTHR35369:SF2">
    <property type="entry name" value="BLR3025 PROTEIN"/>
    <property type="match status" value="1"/>
</dbReference>
<dbReference type="EMBL" id="BPFH01000007">
    <property type="protein sequence ID" value="GIT96606.1"/>
    <property type="molecule type" value="Genomic_DNA"/>
</dbReference>
<dbReference type="InterPro" id="IPR050356">
    <property type="entry name" value="SulA_CellDiv_inhibitor"/>
</dbReference>
<accession>A0ABQ4NQB5</accession>
<feature type="region of interest" description="Disordered" evidence="2">
    <location>
        <begin position="389"/>
        <end position="409"/>
    </location>
</feature>
<dbReference type="InterPro" id="IPR043502">
    <property type="entry name" value="DNA/RNA_pol_sf"/>
</dbReference>
<evidence type="ECO:0000313" key="5">
    <source>
        <dbReference type="Proteomes" id="UP000786693"/>
    </source>
</evidence>
<name>A0ABQ4NQB5_9RHOB</name>
<dbReference type="CDD" id="cd03468">
    <property type="entry name" value="PolY_like"/>
    <property type="match status" value="1"/>
</dbReference>
<feature type="domain" description="UmuC" evidence="3">
    <location>
        <begin position="19"/>
        <end position="147"/>
    </location>
</feature>
<comment type="caution">
    <text evidence="4">The sequence shown here is derived from an EMBL/GenBank/DDBJ whole genome shotgun (WGS) entry which is preliminary data.</text>
</comment>
<evidence type="ECO:0000313" key="4">
    <source>
        <dbReference type="EMBL" id="GIT96606.1"/>
    </source>
</evidence>
<dbReference type="PANTHER" id="PTHR35369">
    <property type="entry name" value="BLR3025 PROTEIN-RELATED"/>
    <property type="match status" value="1"/>
</dbReference>
<dbReference type="InterPro" id="IPR001126">
    <property type="entry name" value="UmuC"/>
</dbReference>
<dbReference type="SUPFAM" id="SSF56672">
    <property type="entry name" value="DNA/RNA polymerases"/>
    <property type="match status" value="1"/>
</dbReference>
<proteinExistence type="predicted"/>
<keyword evidence="1" id="KW-0227">DNA damage</keyword>
<organism evidence="4 5">
    <name type="scientific">Jannaschia pagri</name>
    <dbReference type="NCBI Taxonomy" id="2829797"/>
    <lineage>
        <taxon>Bacteria</taxon>
        <taxon>Pseudomonadati</taxon>
        <taxon>Pseudomonadota</taxon>
        <taxon>Alphaproteobacteria</taxon>
        <taxon>Rhodobacterales</taxon>
        <taxon>Roseobacteraceae</taxon>
        <taxon>Jannaschia</taxon>
    </lineage>
</organism>
<protein>
    <submittedName>
        <fullName evidence="4">Protein ImuB</fullName>
    </submittedName>
</protein>
<keyword evidence="5" id="KW-1185">Reference proteome</keyword>
<gene>
    <name evidence="4" type="primary">imuB</name>
    <name evidence="4" type="ORF">JANAI62_32290</name>
</gene>
<dbReference type="Pfam" id="PF00817">
    <property type="entry name" value="IMS"/>
    <property type="match status" value="1"/>
</dbReference>